<evidence type="ECO:0000313" key="1">
    <source>
        <dbReference type="EMBL" id="ACT96488.1"/>
    </source>
</evidence>
<protein>
    <submittedName>
        <fullName evidence="1">Uncharacterized protein</fullName>
    </submittedName>
</protein>
<name>C6VTC4_DYAFD</name>
<gene>
    <name evidence="1" type="ordered locus">Dfer_5295</name>
</gene>
<dbReference type="RefSeq" id="WP_015814729.1">
    <property type="nucleotide sequence ID" value="NC_013037.1"/>
</dbReference>
<dbReference type="KEGG" id="dfe:Dfer_5295"/>
<dbReference type="Proteomes" id="UP000002011">
    <property type="component" value="Chromosome"/>
</dbReference>
<organism evidence="1 2">
    <name type="scientific">Dyadobacter fermentans (strain ATCC 700827 / DSM 18053 / CIP 107007 / KCTC 52180 / NS114)</name>
    <dbReference type="NCBI Taxonomy" id="471854"/>
    <lineage>
        <taxon>Bacteria</taxon>
        <taxon>Pseudomonadati</taxon>
        <taxon>Bacteroidota</taxon>
        <taxon>Cytophagia</taxon>
        <taxon>Cytophagales</taxon>
        <taxon>Spirosomataceae</taxon>
        <taxon>Dyadobacter</taxon>
    </lineage>
</organism>
<keyword evidence="2" id="KW-1185">Reference proteome</keyword>
<accession>C6VTC4</accession>
<dbReference type="HOGENOM" id="CLU_2915065_0_0_10"/>
<sequence length="61" mass="7029">MIDVPDEYYALNIFIPGQPDNPKYQALYKTAAIFKNRRKTSNCCDAEIGKSTQWDFELAPK</sequence>
<dbReference type="AlphaFoldDB" id="C6VTC4"/>
<evidence type="ECO:0000313" key="2">
    <source>
        <dbReference type="Proteomes" id="UP000002011"/>
    </source>
</evidence>
<proteinExistence type="predicted"/>
<reference evidence="1 2" key="1">
    <citation type="journal article" date="2009" name="Stand. Genomic Sci.">
        <title>Complete genome sequence of Dyadobacter fermentans type strain (NS114).</title>
        <authorList>
            <person name="Lang E."/>
            <person name="Lapidus A."/>
            <person name="Chertkov O."/>
            <person name="Brettin T."/>
            <person name="Detter J.C."/>
            <person name="Han C."/>
            <person name="Copeland A."/>
            <person name="Glavina Del Rio T."/>
            <person name="Nolan M."/>
            <person name="Chen F."/>
            <person name="Lucas S."/>
            <person name="Tice H."/>
            <person name="Cheng J.F."/>
            <person name="Land M."/>
            <person name="Hauser L."/>
            <person name="Chang Y.J."/>
            <person name="Jeffries C.D."/>
            <person name="Kopitz M."/>
            <person name="Bruce D."/>
            <person name="Goodwin L."/>
            <person name="Pitluck S."/>
            <person name="Ovchinnikova G."/>
            <person name="Pati A."/>
            <person name="Ivanova N."/>
            <person name="Mavrommatis K."/>
            <person name="Chen A."/>
            <person name="Palaniappan K."/>
            <person name="Chain P."/>
            <person name="Bristow J."/>
            <person name="Eisen J.A."/>
            <person name="Markowitz V."/>
            <person name="Hugenholtz P."/>
            <person name="Goker M."/>
            <person name="Rohde M."/>
            <person name="Kyrpides N.C."/>
            <person name="Klenk H.P."/>
        </authorList>
    </citation>
    <scope>NUCLEOTIDE SEQUENCE [LARGE SCALE GENOMIC DNA]</scope>
    <source>
        <strain evidence="2">ATCC 700827 / DSM 18053 / CIP 107007 / KCTC 52180 / NS114</strain>
    </source>
</reference>
<dbReference type="EMBL" id="CP001619">
    <property type="protein sequence ID" value="ACT96488.1"/>
    <property type="molecule type" value="Genomic_DNA"/>
</dbReference>